<name>A0A7S6ZU90_9GAMM</name>
<evidence type="ECO:0008006" key="5">
    <source>
        <dbReference type="Google" id="ProtNLM"/>
    </source>
</evidence>
<dbReference type="SUPFAM" id="SSF47473">
    <property type="entry name" value="EF-hand"/>
    <property type="match status" value="1"/>
</dbReference>
<evidence type="ECO:0000313" key="3">
    <source>
        <dbReference type="EMBL" id="QOW21842.1"/>
    </source>
</evidence>
<dbReference type="EMBL" id="CP063657">
    <property type="protein sequence ID" value="QOW21842.1"/>
    <property type="molecule type" value="Genomic_DNA"/>
</dbReference>
<keyword evidence="2" id="KW-0732">Signal</keyword>
<reference evidence="3 4" key="1">
    <citation type="submission" date="2020-10" db="EMBL/GenBank/DDBJ databases">
        <title>complete genome sequencing of Lysobacter sp. H23M41.</title>
        <authorList>
            <person name="Bae J.-W."/>
            <person name="Lee S.-Y."/>
        </authorList>
    </citation>
    <scope>NUCLEOTIDE SEQUENCE [LARGE SCALE GENOMIC DNA]</scope>
    <source>
        <strain evidence="3 4">H23M41</strain>
    </source>
</reference>
<feature type="compositionally biased region" description="Basic and acidic residues" evidence="1">
    <location>
        <begin position="119"/>
        <end position="130"/>
    </location>
</feature>
<evidence type="ECO:0000313" key="4">
    <source>
        <dbReference type="Proteomes" id="UP000593932"/>
    </source>
</evidence>
<evidence type="ECO:0000256" key="2">
    <source>
        <dbReference type="SAM" id="SignalP"/>
    </source>
</evidence>
<accession>A0A7S6ZU90</accession>
<feature type="chain" id="PRO_5046962834" description="EF-hand domain-containing protein" evidence="2">
    <location>
        <begin position="30"/>
        <end position="140"/>
    </location>
</feature>
<protein>
    <recommendedName>
        <fullName evidence="5">EF-hand domain-containing protein</fullName>
    </recommendedName>
</protein>
<feature type="region of interest" description="Disordered" evidence="1">
    <location>
        <begin position="32"/>
        <end position="140"/>
    </location>
</feature>
<evidence type="ECO:0000256" key="1">
    <source>
        <dbReference type="SAM" id="MobiDB-lite"/>
    </source>
</evidence>
<feature type="signal peptide" evidence="2">
    <location>
        <begin position="1"/>
        <end position="29"/>
    </location>
</feature>
<organism evidence="3 4">
    <name type="scientific">Novilysobacter avium</name>
    <dbReference type="NCBI Taxonomy" id="2781023"/>
    <lineage>
        <taxon>Bacteria</taxon>
        <taxon>Pseudomonadati</taxon>
        <taxon>Pseudomonadota</taxon>
        <taxon>Gammaproteobacteria</taxon>
        <taxon>Lysobacterales</taxon>
        <taxon>Lysobacteraceae</taxon>
        <taxon>Novilysobacter</taxon>
    </lineage>
</organism>
<feature type="compositionally biased region" description="Basic and acidic residues" evidence="1">
    <location>
        <begin position="73"/>
        <end position="93"/>
    </location>
</feature>
<dbReference type="InterPro" id="IPR011992">
    <property type="entry name" value="EF-hand-dom_pair"/>
</dbReference>
<dbReference type="Gene3D" id="1.10.238.10">
    <property type="entry name" value="EF-hand"/>
    <property type="match status" value="1"/>
</dbReference>
<proteinExistence type="predicted"/>
<feature type="compositionally biased region" description="Acidic residues" evidence="1">
    <location>
        <begin position="131"/>
        <end position="140"/>
    </location>
</feature>
<gene>
    <name evidence="3" type="ORF">INQ42_11550</name>
</gene>
<dbReference type="Proteomes" id="UP000593932">
    <property type="component" value="Chromosome"/>
</dbReference>
<keyword evidence="4" id="KW-1185">Reference proteome</keyword>
<sequence>MKRSGDRSMTHSLLAGAASLALVSGLAFATPAAAQEQTADPLEKVEEAISPPPIISEGDELVVDPAAEAPPSEVRDDFRWDELDADGDGRISRSEGSANPGFDSNFEMTDADSDGYVTHAERDARSKLDEPELEEEDEQN</sequence>
<dbReference type="RefSeq" id="WP_194034398.1">
    <property type="nucleotide sequence ID" value="NZ_CP063657.1"/>
</dbReference>